<gene>
    <name evidence="5" type="ORF">BatF92_39170</name>
    <name evidence="6" type="ORF">ERS852511_03370</name>
    <name evidence="7" type="ORF">K0H07_23670</name>
    <name evidence="8" type="ORF">KQP68_07000</name>
    <name evidence="9" type="ORF">KQP74_03585</name>
</gene>
<dbReference type="DNASU" id="1072769"/>
<dbReference type="Proteomes" id="UP000095576">
    <property type="component" value="Unassembled WGS sequence"/>
</dbReference>
<reference evidence="6 10" key="1">
    <citation type="submission" date="2015-09" db="EMBL/GenBank/DDBJ databases">
        <authorList>
            <consortium name="Pathogen Informatics"/>
        </authorList>
    </citation>
    <scope>NUCLEOTIDE SEQUENCE [LARGE SCALE GENOMIC DNA]</scope>
    <source>
        <strain evidence="6 10">2789STDY5834899</strain>
    </source>
</reference>
<evidence type="ECO:0000256" key="1">
    <source>
        <dbReference type="ARBA" id="ARBA00022737"/>
    </source>
</evidence>
<keyword evidence="2 3" id="KW-0802">TPR repeat</keyword>
<dbReference type="PROSITE" id="PS50005">
    <property type="entry name" value="TPR"/>
    <property type="match status" value="1"/>
</dbReference>
<protein>
    <submittedName>
        <fullName evidence="6">Putative TPR-repeat family protein</fullName>
    </submittedName>
    <submittedName>
        <fullName evidence="7">Tetratricopeptide repeat protein</fullName>
    </submittedName>
</protein>
<dbReference type="Proteomes" id="UP001156218">
    <property type="component" value="Chromosome"/>
</dbReference>
<accession>A0A139JVL1</accession>
<dbReference type="InterPro" id="IPR013105">
    <property type="entry name" value="TPR_2"/>
</dbReference>
<dbReference type="Pfam" id="PF13181">
    <property type="entry name" value="TPR_8"/>
    <property type="match status" value="1"/>
</dbReference>
<evidence type="ECO:0000313" key="10">
    <source>
        <dbReference type="Proteomes" id="UP000095576"/>
    </source>
</evidence>
<reference evidence="5 11" key="2">
    <citation type="submission" date="2020-02" db="EMBL/GenBank/DDBJ databases">
        <title>Whole-genome sequencing and comparative analysis of the genomes of Bacteroides thetaiotaomicron and Escherichia coli isolated from a healthy resident in Vietnam.</title>
        <authorList>
            <person name="Mohsin M."/>
            <person name="Tanaka K."/>
            <person name="Kawahara R."/>
            <person name="Kondo S."/>
            <person name="Noguchi H."/>
            <person name="Motooka D."/>
            <person name="Nakamura S."/>
            <person name="Khong D.T."/>
            <person name="Nguyen T.N."/>
            <person name="Tran H.T."/>
            <person name="Yamamoto Y."/>
        </authorList>
    </citation>
    <scope>NUCLEOTIDE SEQUENCE [LARGE SCALE GENOMIC DNA]</scope>
    <source>
        <strain evidence="5 11">F9-2</strain>
    </source>
</reference>
<evidence type="ECO:0000313" key="5">
    <source>
        <dbReference type="EMBL" id="BCA51975.1"/>
    </source>
</evidence>
<evidence type="ECO:0000313" key="7">
    <source>
        <dbReference type="EMBL" id="MCE9240143.1"/>
    </source>
</evidence>
<dbReference type="SUPFAM" id="SSF48452">
    <property type="entry name" value="TPR-like"/>
    <property type="match status" value="1"/>
</dbReference>
<dbReference type="EMBL" id="JAHYQA010000021">
    <property type="protein sequence ID" value="MCE9240143.1"/>
    <property type="molecule type" value="Genomic_DNA"/>
</dbReference>
<dbReference type="InterPro" id="IPR019734">
    <property type="entry name" value="TPR_rpt"/>
</dbReference>
<dbReference type="PATRIC" id="fig|818.29.peg.4541"/>
<feature type="signal peptide" evidence="4">
    <location>
        <begin position="1"/>
        <end position="20"/>
    </location>
</feature>
<evidence type="ECO:0000256" key="4">
    <source>
        <dbReference type="SAM" id="SignalP"/>
    </source>
</evidence>
<dbReference type="InterPro" id="IPR011990">
    <property type="entry name" value="TPR-like_helical_dom_sf"/>
</dbReference>
<evidence type="ECO:0000313" key="6">
    <source>
        <dbReference type="EMBL" id="CUP83966.1"/>
    </source>
</evidence>
<dbReference type="PANTHER" id="PTHR12558">
    <property type="entry name" value="CELL DIVISION CYCLE 16,23,27"/>
    <property type="match status" value="1"/>
</dbReference>
<dbReference type="EMBL" id="CP083685">
    <property type="protein sequence ID" value="UYU91729.1"/>
    <property type="molecule type" value="Genomic_DNA"/>
</dbReference>
<dbReference type="AlphaFoldDB" id="A0A139JVL1"/>
<evidence type="ECO:0000256" key="2">
    <source>
        <dbReference type="ARBA" id="ARBA00022803"/>
    </source>
</evidence>
<dbReference type="Pfam" id="PF13432">
    <property type="entry name" value="TPR_16"/>
    <property type="match status" value="1"/>
</dbReference>
<reference evidence="7" key="4">
    <citation type="submission" date="2021-07" db="EMBL/GenBank/DDBJ databases">
        <title>Comparative genomics of Bacteroides fragilis group isolates reveals species-dependent resistance mechanisms and validates clinical tools for resistance prediction.</title>
        <authorList>
            <person name="Wallace M.J."/>
            <person name="Jean S."/>
            <person name="Wallace M.A."/>
            <person name="Carey-Ann B.D."/>
            <person name="Dantas G."/>
        </authorList>
    </citation>
    <scope>NUCLEOTIDE SEQUENCE</scope>
    <source>
        <strain evidence="7">BJH_160</strain>
    </source>
</reference>
<dbReference type="Gene3D" id="1.25.40.10">
    <property type="entry name" value="Tetratricopeptide repeat domain"/>
    <property type="match status" value="2"/>
</dbReference>
<dbReference type="Proteomes" id="UP001162960">
    <property type="component" value="Chromosome"/>
</dbReference>
<dbReference type="EMBL" id="CZAP01000014">
    <property type="protein sequence ID" value="CUP83966.1"/>
    <property type="molecule type" value="Genomic_DNA"/>
</dbReference>
<keyword evidence="1" id="KW-0677">Repeat</keyword>
<dbReference type="EMBL" id="AP022660">
    <property type="protein sequence ID" value="BCA51975.1"/>
    <property type="molecule type" value="Genomic_DNA"/>
</dbReference>
<proteinExistence type="predicted"/>
<dbReference type="EMBL" id="CP083680">
    <property type="protein sequence ID" value="UYU68019.1"/>
    <property type="molecule type" value="Genomic_DNA"/>
</dbReference>
<evidence type="ECO:0000256" key="3">
    <source>
        <dbReference type="PROSITE-ProRule" id="PRU00339"/>
    </source>
</evidence>
<dbReference type="Proteomes" id="UP001200544">
    <property type="component" value="Unassembled WGS sequence"/>
</dbReference>
<name>A0A139JVL1_BACT4</name>
<feature type="repeat" description="TPR" evidence="3">
    <location>
        <begin position="267"/>
        <end position="300"/>
    </location>
</feature>
<dbReference type="RefSeq" id="WP_008763548.1">
    <property type="nucleotide sequence ID" value="NZ_AP022660.1"/>
</dbReference>
<evidence type="ECO:0000313" key="11">
    <source>
        <dbReference type="Proteomes" id="UP000500882"/>
    </source>
</evidence>
<dbReference type="Proteomes" id="UP000500882">
    <property type="component" value="Chromosome"/>
</dbReference>
<evidence type="ECO:0000313" key="12">
    <source>
        <dbReference type="Proteomes" id="UP001156218"/>
    </source>
</evidence>
<dbReference type="GeneID" id="60923830"/>
<evidence type="ECO:0000313" key="8">
    <source>
        <dbReference type="EMBL" id="UYU68019.1"/>
    </source>
</evidence>
<feature type="chain" id="PRO_5014530703" evidence="4">
    <location>
        <begin position="21"/>
        <end position="488"/>
    </location>
</feature>
<keyword evidence="4" id="KW-0732">Signal</keyword>
<reference evidence="8 12" key="3">
    <citation type="submission" date="2021-06" db="EMBL/GenBank/DDBJ databases">
        <title>Interrogation of the integrated mobile genetic elements in gut-associated Bacteroides with a consensus prediction approach.</title>
        <authorList>
            <person name="Campbell D.E."/>
            <person name="Leigh J.R."/>
            <person name="Kim T."/>
            <person name="England W."/>
            <person name="Whitaker R.J."/>
            <person name="Degnan P.H."/>
        </authorList>
    </citation>
    <scope>NUCLEOTIDE SEQUENCE</scope>
    <source>
        <strain evidence="9">VPI-3443</strain>
        <strain evidence="8 12">WAL8669</strain>
    </source>
</reference>
<organism evidence="6 10">
    <name type="scientific">Bacteroides thetaiotaomicron</name>
    <dbReference type="NCBI Taxonomy" id="818"/>
    <lineage>
        <taxon>Bacteria</taxon>
        <taxon>Pseudomonadati</taxon>
        <taxon>Bacteroidota</taxon>
        <taxon>Bacteroidia</taxon>
        <taxon>Bacteroidales</taxon>
        <taxon>Bacteroidaceae</taxon>
        <taxon>Bacteroides</taxon>
    </lineage>
</organism>
<dbReference type="GO" id="GO:0051301">
    <property type="term" value="P:cell division"/>
    <property type="evidence" value="ECO:0007669"/>
    <property type="project" value="TreeGrafter"/>
</dbReference>
<dbReference type="Pfam" id="PF07719">
    <property type="entry name" value="TPR_2"/>
    <property type="match status" value="1"/>
</dbReference>
<evidence type="ECO:0000313" key="9">
    <source>
        <dbReference type="EMBL" id="UYU91729.1"/>
    </source>
</evidence>
<sequence>MKRVQMFLAGAFIAVGSLYAQSSDAEWQAGVAKLKETIQTNPAQANEEAEQLIKGKNKKNVELLVAIGEVYLKAGKLPEAQEYAALAKKVNGKSALASVLEGDIAFEQKNAGLASQKYEEAIYFDPSCTEAYLRYADIYKSANAALAIEKLEQLKAQEPSNTAVDKKLAEIYYLKNDFSKAAEAYSRFAMGPTATEEDLVKYAFALFLNHDFEKSLEVANMGLKKNARHAAFNRLAMYNYTDLKRFDEAIKAADAFFTESDKADYSYLDYMYYGHLLEALKKYDEAVGQYEKAIQLDPTKTDLYKNISSAYEQKNDYKKAISAYQKYYTSLDKEHQTPDLQFQFGRLYYGAGTQTDSLTINAEERKQALMAADSVFHSIAEAAPDSYLGNFWRARANSALDPETTLGLAKPFYEEVATLLESKNDPHYNSALIECYSYLGYYYLLAIENPALKAEAMANKEKSKEYWSKILAIDSTNATAKRALDGIK</sequence>
<dbReference type="SMART" id="SM00028">
    <property type="entry name" value="TPR"/>
    <property type="match status" value="5"/>
</dbReference>
<dbReference type="PANTHER" id="PTHR12558:SF44">
    <property type="entry name" value="TETRATRICOPEPTIDE REPEAT-CONTAINING PROTEIN"/>
    <property type="match status" value="1"/>
</dbReference>